<organism evidence="2 3">
    <name type="scientific">Hibiscus sabdariffa</name>
    <name type="common">roselle</name>
    <dbReference type="NCBI Taxonomy" id="183260"/>
    <lineage>
        <taxon>Eukaryota</taxon>
        <taxon>Viridiplantae</taxon>
        <taxon>Streptophyta</taxon>
        <taxon>Embryophyta</taxon>
        <taxon>Tracheophyta</taxon>
        <taxon>Spermatophyta</taxon>
        <taxon>Magnoliopsida</taxon>
        <taxon>eudicotyledons</taxon>
        <taxon>Gunneridae</taxon>
        <taxon>Pentapetalae</taxon>
        <taxon>rosids</taxon>
        <taxon>malvids</taxon>
        <taxon>Malvales</taxon>
        <taxon>Malvaceae</taxon>
        <taxon>Malvoideae</taxon>
        <taxon>Hibiscus</taxon>
    </lineage>
</organism>
<evidence type="ECO:0000313" key="3">
    <source>
        <dbReference type="Proteomes" id="UP001472677"/>
    </source>
</evidence>
<dbReference type="Proteomes" id="UP001472677">
    <property type="component" value="Unassembled WGS sequence"/>
</dbReference>
<reference evidence="2 3" key="1">
    <citation type="journal article" date="2024" name="G3 (Bethesda)">
        <title>Genome assembly of Hibiscus sabdariffa L. provides insights into metabolisms of medicinal natural products.</title>
        <authorList>
            <person name="Kim T."/>
        </authorList>
    </citation>
    <scope>NUCLEOTIDE SEQUENCE [LARGE SCALE GENOMIC DNA]</scope>
    <source>
        <strain evidence="2">TK-2024</strain>
        <tissue evidence="2">Old leaves</tissue>
    </source>
</reference>
<gene>
    <name evidence="2" type="ORF">V6N12_026279</name>
</gene>
<accession>A0ABR2DUH5</accession>
<evidence type="ECO:0000313" key="2">
    <source>
        <dbReference type="EMBL" id="KAK8545445.1"/>
    </source>
</evidence>
<name>A0ABR2DUH5_9ROSI</name>
<keyword evidence="3" id="KW-1185">Reference proteome</keyword>
<comment type="caution">
    <text evidence="2">The sequence shown here is derived from an EMBL/GenBank/DDBJ whole genome shotgun (WGS) entry which is preliminary data.</text>
</comment>
<protein>
    <submittedName>
        <fullName evidence="2">Uncharacterized protein</fullName>
    </submittedName>
</protein>
<evidence type="ECO:0000256" key="1">
    <source>
        <dbReference type="SAM" id="MobiDB-lite"/>
    </source>
</evidence>
<feature type="region of interest" description="Disordered" evidence="1">
    <location>
        <begin position="186"/>
        <end position="206"/>
    </location>
</feature>
<dbReference type="EMBL" id="JBBPBM010000023">
    <property type="protein sequence ID" value="KAK8545445.1"/>
    <property type="molecule type" value="Genomic_DNA"/>
</dbReference>
<proteinExistence type="predicted"/>
<sequence>MEGHGYAYRTSYKTYNGGAVPRGGADGWSKTSYDSDHNFQPLFIDSTGRRKPTMSYPTPNSNTGYYVAKTEVVEVPMTYVAEYKQSTPVRVDMVRDYGNVEGKLISRPLSPEKWRKSSSPVRYRAEEKWTKPSSPVRYHTEEKWINQPSSAVHERPQQVEDFLTKVQTQASRPNKFTPLSATHWRQSPTVTTETGGGSWAKPSHGGYNLSQATSDIGTAMEYLKESVKPPPPFYGYSNMIRTTANR</sequence>